<reference evidence="1" key="1">
    <citation type="submission" date="2010-06" db="EMBL/GenBank/DDBJ databases">
        <authorList>
            <person name="Muzny D."/>
            <person name="Qin X."/>
            <person name="Buhay C."/>
            <person name="Dugan-Rocha S."/>
            <person name="Ding Y."/>
            <person name="Chen G."/>
            <person name="Hawes A."/>
            <person name="Holder M."/>
            <person name="Jhangiani S."/>
            <person name="Johnson A."/>
            <person name="Khan Z."/>
            <person name="Li Z."/>
            <person name="Liu W."/>
            <person name="Liu X."/>
            <person name="Perez L."/>
            <person name="Shen H."/>
            <person name="Wang Q."/>
            <person name="Watt J."/>
            <person name="Xi L."/>
            <person name="Xin Y."/>
            <person name="Zhou J."/>
            <person name="Deng J."/>
            <person name="Jiang H."/>
            <person name="Liu Y."/>
            <person name="Qu J."/>
            <person name="Song X.-Z."/>
            <person name="Zhang L."/>
            <person name="Villasana D."/>
            <person name="Johnson A."/>
            <person name="Liu J."/>
            <person name="Liyanage D."/>
            <person name="Lorensuhewa L."/>
            <person name="Robinson T."/>
            <person name="Song A."/>
            <person name="Song B.-B."/>
            <person name="Dinh H."/>
            <person name="Thornton R."/>
            <person name="Coyle M."/>
            <person name="Francisco L."/>
            <person name="Jackson L."/>
            <person name="Javaid M."/>
            <person name="Korchina V."/>
            <person name="Kovar C."/>
            <person name="Mata R."/>
            <person name="Mathew T."/>
            <person name="Ngo R."/>
            <person name="Nguyen L."/>
            <person name="Nguyen N."/>
            <person name="Okwuonu G."/>
            <person name="Ongeri F."/>
            <person name="Pham C."/>
            <person name="Simmons D."/>
            <person name="Wilczek-Boney K."/>
            <person name="Hale W."/>
            <person name="Jakkamsetti A."/>
            <person name="Pham P."/>
            <person name="Ruth R."/>
            <person name="San Lucas F."/>
            <person name="Warren J."/>
            <person name="Zhang J."/>
            <person name="Zhao Z."/>
            <person name="Zhou C."/>
            <person name="Zhu D."/>
            <person name="Lee S."/>
            <person name="Bess C."/>
            <person name="Blankenburg K."/>
            <person name="Forbes L."/>
            <person name="Fu Q."/>
            <person name="Gubbala S."/>
            <person name="Hirani K."/>
            <person name="Jayaseelan J.C."/>
            <person name="Lara F."/>
            <person name="Munidasa M."/>
            <person name="Palculict T."/>
            <person name="Patil S."/>
            <person name="Pu L.-L."/>
            <person name="Saada N."/>
            <person name="Tang L."/>
            <person name="Weissenberger G."/>
            <person name="Zhu Y."/>
            <person name="Hemphill L."/>
            <person name="Shang Y."/>
            <person name="Youmans B."/>
            <person name="Ayvaz T."/>
            <person name="Ross M."/>
            <person name="Santibanez J."/>
            <person name="Aqrawi P."/>
            <person name="Gross S."/>
            <person name="Joshi V."/>
            <person name="Fowler G."/>
            <person name="Nazareth L."/>
            <person name="Reid J."/>
            <person name="Worley K."/>
            <person name="Petrosino J."/>
            <person name="Highlander S."/>
            <person name="Gibbs R."/>
        </authorList>
    </citation>
    <scope>NUCLEOTIDE SEQUENCE [LARGE SCALE GENOMIC DNA]</scope>
    <source>
        <strain evidence="1">ATCC 35910</strain>
    </source>
</reference>
<gene>
    <name evidence="1" type="ORF">HMPREF0204_14200</name>
</gene>
<proteinExistence type="predicted"/>
<keyword evidence="2" id="KW-1185">Reference proteome</keyword>
<dbReference type="EMBL" id="ACKQ02000007">
    <property type="protein sequence ID" value="EFK35131.1"/>
    <property type="molecule type" value="Genomic_DNA"/>
</dbReference>
<dbReference type="Proteomes" id="UP000002969">
    <property type="component" value="Unassembled WGS sequence"/>
</dbReference>
<organism evidence="1 2">
    <name type="scientific">Chryseobacterium gleum ATCC 35910</name>
    <dbReference type="NCBI Taxonomy" id="525257"/>
    <lineage>
        <taxon>Bacteria</taxon>
        <taxon>Pseudomonadati</taxon>
        <taxon>Bacteroidota</taxon>
        <taxon>Flavobacteriia</taxon>
        <taxon>Flavobacteriales</taxon>
        <taxon>Weeksellaceae</taxon>
        <taxon>Chryseobacterium group</taxon>
        <taxon>Chryseobacterium</taxon>
    </lineage>
</organism>
<accession>A0ABN0APZ1</accession>
<evidence type="ECO:0000313" key="1">
    <source>
        <dbReference type="EMBL" id="EFK35131.1"/>
    </source>
</evidence>
<sequence>MILRVILTIAIIAKKMIKLSYMTFYVVENYGISKKNVVFFLK</sequence>
<evidence type="ECO:0000313" key="2">
    <source>
        <dbReference type="Proteomes" id="UP000002969"/>
    </source>
</evidence>
<comment type="caution">
    <text evidence="1">The sequence shown here is derived from an EMBL/GenBank/DDBJ whole genome shotgun (WGS) entry which is preliminary data.</text>
</comment>
<protein>
    <submittedName>
        <fullName evidence="1">Uncharacterized protein</fullName>
    </submittedName>
</protein>
<name>A0ABN0APZ1_CHRGE</name>